<keyword evidence="3" id="KW-1185">Reference proteome</keyword>
<dbReference type="HOGENOM" id="CLU_1711571_0_0_10"/>
<evidence type="ECO:0000256" key="1">
    <source>
        <dbReference type="SAM" id="Phobius"/>
    </source>
</evidence>
<proteinExistence type="predicted"/>
<dbReference type="STRING" id="400092.PKOR_19810"/>
<sequence>MCFYFYAVLFDTPTKTTFYATFLIFLILSFFEVRFFARKFRFISMGKITLTNSEIQFSKSKTRIPVSESTTIKVNNVGDKHWKSNFKPLMWYKQLCRYDHLWYTSDQIDLYDYLEVNGQRVYVKIYNESDKQTFLEFVERLEQLNVKLTKKIE</sequence>
<protein>
    <submittedName>
        <fullName evidence="2">Uncharacterized protein</fullName>
    </submittedName>
</protein>
<keyword evidence="1" id="KW-1133">Transmembrane helix</keyword>
<accession>A0A0E3ZI78</accession>
<organism evidence="2 3">
    <name type="scientific">Pontibacter korlensis</name>
    <dbReference type="NCBI Taxonomy" id="400092"/>
    <lineage>
        <taxon>Bacteria</taxon>
        <taxon>Pseudomonadati</taxon>
        <taxon>Bacteroidota</taxon>
        <taxon>Cytophagia</taxon>
        <taxon>Cytophagales</taxon>
        <taxon>Hymenobacteraceae</taxon>
        <taxon>Pontibacter</taxon>
    </lineage>
</organism>
<reference evidence="2 3" key="1">
    <citation type="journal article" date="2015" name="Sci. Rep.">
        <title>Unraveling adaptation of Pontibacter korlensis to radiation and infertility in desert through complete genome and comparative transcriptomic analysis.</title>
        <authorList>
            <person name="Dai J."/>
            <person name="Dai W."/>
            <person name="Qiu C."/>
            <person name="Yang Z."/>
            <person name="Zhang Y."/>
            <person name="Zhou M."/>
            <person name="Zhang L."/>
            <person name="Fang C."/>
            <person name="Gao Q."/>
            <person name="Yang Q."/>
            <person name="Li X."/>
            <person name="Wang Z."/>
            <person name="Wang Z."/>
            <person name="Jia Z."/>
            <person name="Chen X."/>
        </authorList>
    </citation>
    <scope>NUCLEOTIDE SEQUENCE [LARGE SCALE GENOMIC DNA]</scope>
    <source>
        <strain evidence="2 3">X14-1T</strain>
    </source>
</reference>
<name>A0A0E3ZI78_9BACT</name>
<evidence type="ECO:0000313" key="2">
    <source>
        <dbReference type="EMBL" id="AKD04928.1"/>
    </source>
</evidence>
<keyword evidence="1" id="KW-0812">Transmembrane</keyword>
<dbReference type="Proteomes" id="UP000033109">
    <property type="component" value="Chromosome"/>
</dbReference>
<dbReference type="PATRIC" id="fig|400092.3.peg.4335"/>
<keyword evidence="1" id="KW-0472">Membrane</keyword>
<evidence type="ECO:0000313" key="3">
    <source>
        <dbReference type="Proteomes" id="UP000033109"/>
    </source>
</evidence>
<dbReference type="KEGG" id="pko:PKOR_19810"/>
<feature type="transmembrane region" description="Helical" evidence="1">
    <location>
        <begin position="18"/>
        <end position="37"/>
    </location>
</feature>
<dbReference type="AlphaFoldDB" id="A0A0E3ZI78"/>
<dbReference type="EMBL" id="CP009621">
    <property type="protein sequence ID" value="AKD04928.1"/>
    <property type="molecule type" value="Genomic_DNA"/>
</dbReference>
<gene>
    <name evidence="2" type="ORF">PKOR_19810</name>
</gene>